<protein>
    <submittedName>
        <fullName evidence="5">Copper tolerance protein</fullName>
    </submittedName>
</protein>
<dbReference type="InterPro" id="IPR021647">
    <property type="entry name" value="CusF_Ec"/>
</dbReference>
<evidence type="ECO:0000256" key="2">
    <source>
        <dbReference type="ARBA" id="ARBA00023008"/>
    </source>
</evidence>
<dbReference type="AlphaFoldDB" id="S9RHI1"/>
<dbReference type="Proteomes" id="UP000015351">
    <property type="component" value="Unassembled WGS sequence"/>
</dbReference>
<keyword evidence="1" id="KW-0479">Metal-binding</keyword>
<evidence type="ECO:0000256" key="3">
    <source>
        <dbReference type="SAM" id="SignalP"/>
    </source>
</evidence>
<dbReference type="Gene3D" id="2.40.50.320">
    <property type="entry name" value="Copper binding periplasmic protein CusF"/>
    <property type="match status" value="1"/>
</dbReference>
<evidence type="ECO:0000256" key="1">
    <source>
        <dbReference type="ARBA" id="ARBA00022723"/>
    </source>
</evidence>
<sequence length="256" mass="28028">MPFVISNQTNLQGNQMKKLLLTTTFAMALSLPAYASGTHSDGHGENETAEQATMMIGMPGEATKVDRTIDVTLLENDEGQMLIESEDLNIAAGETIRFNITNKGELEHEFVLDTIERNAEHKIEMAKMDMEHDDPNSIRLDAGASGEVVWTFANAGTFEAACLIAGHYESGMYREIAVSEQMAKADVEYSTGTIKKIDAKAGKVTIIHGPLVTLDMPAMTMVFRADETMIANMSEGQDIEFVADRVKGKLTVTQMK</sequence>
<dbReference type="PANTHER" id="PTHR38439">
    <property type="entry name" value="AURACYANIN-B"/>
    <property type="match status" value="1"/>
</dbReference>
<dbReference type="InterPro" id="IPR050845">
    <property type="entry name" value="Cu-binding_ET"/>
</dbReference>
<dbReference type="eggNOG" id="COG4454">
    <property type="taxonomic scope" value="Bacteria"/>
</dbReference>
<accession>S9RHI1</accession>
<evidence type="ECO:0000313" key="5">
    <source>
        <dbReference type="EMBL" id="EPX77545.1"/>
    </source>
</evidence>
<dbReference type="InterPro" id="IPR049544">
    <property type="entry name" value="SoxE-like_C"/>
</dbReference>
<feature type="signal peptide" evidence="3">
    <location>
        <begin position="1"/>
        <end position="35"/>
    </location>
</feature>
<dbReference type="Pfam" id="PF06525">
    <property type="entry name" value="SoxE"/>
    <property type="match status" value="1"/>
</dbReference>
<dbReference type="GO" id="GO:0046872">
    <property type="term" value="F:metal ion binding"/>
    <property type="evidence" value="ECO:0007669"/>
    <property type="project" value="UniProtKB-KW"/>
</dbReference>
<comment type="caution">
    <text evidence="5">The sequence shown here is derived from an EMBL/GenBank/DDBJ whole genome shotgun (WGS) entry which is preliminary data.</text>
</comment>
<evidence type="ECO:0000313" key="6">
    <source>
        <dbReference type="Proteomes" id="UP000015351"/>
    </source>
</evidence>
<feature type="domain" description="Sulfocyanin-like C-terminal" evidence="4">
    <location>
        <begin position="89"/>
        <end position="183"/>
    </location>
</feature>
<keyword evidence="6" id="KW-1185">Reference proteome</keyword>
<dbReference type="Gene3D" id="2.60.40.420">
    <property type="entry name" value="Cupredoxins - blue copper proteins"/>
    <property type="match status" value="1"/>
</dbReference>
<feature type="chain" id="PRO_5004568678" evidence="3">
    <location>
        <begin position="36"/>
        <end position="256"/>
    </location>
</feature>
<dbReference type="CDD" id="cd04211">
    <property type="entry name" value="Cupredoxin_like_2"/>
    <property type="match status" value="1"/>
</dbReference>
<keyword evidence="2" id="KW-0186">Copper</keyword>
<dbReference type="SUPFAM" id="SSF49503">
    <property type="entry name" value="Cupredoxins"/>
    <property type="match status" value="1"/>
</dbReference>
<dbReference type="Pfam" id="PF11604">
    <property type="entry name" value="CusF_Ec"/>
    <property type="match status" value="1"/>
</dbReference>
<dbReference type="HOGENOM" id="CLU_102172_0_0_5"/>
<dbReference type="InterPro" id="IPR008972">
    <property type="entry name" value="Cupredoxin"/>
</dbReference>
<evidence type="ECO:0000259" key="4">
    <source>
        <dbReference type="Pfam" id="PF06525"/>
    </source>
</evidence>
<proteinExistence type="predicted"/>
<dbReference type="EMBL" id="AONI01000015">
    <property type="protein sequence ID" value="EPX77545.1"/>
    <property type="molecule type" value="Genomic_DNA"/>
</dbReference>
<organism evidence="5 6">
    <name type="scientific">Litoreibacter arenae DSM 19593</name>
    <dbReference type="NCBI Taxonomy" id="1123360"/>
    <lineage>
        <taxon>Bacteria</taxon>
        <taxon>Pseudomonadati</taxon>
        <taxon>Pseudomonadota</taxon>
        <taxon>Alphaproteobacteria</taxon>
        <taxon>Rhodobacterales</taxon>
        <taxon>Roseobacteraceae</taxon>
        <taxon>Litoreibacter</taxon>
    </lineage>
</organism>
<name>S9RHI1_9RHOB</name>
<gene>
    <name evidence="5" type="ORF">thalar_03270</name>
</gene>
<dbReference type="STRING" id="1123360.thalar_03270"/>
<dbReference type="PATRIC" id="fig|1123360.3.peg.3239"/>
<dbReference type="PANTHER" id="PTHR38439:SF3">
    <property type="entry name" value="COPPER-RESISTANT CUPROPROTEIN COPI"/>
    <property type="match status" value="1"/>
</dbReference>
<dbReference type="InterPro" id="IPR042230">
    <property type="entry name" value="CusF_sf"/>
</dbReference>
<reference evidence="6" key="1">
    <citation type="journal article" date="2013" name="Stand. Genomic Sci.">
        <title>Genome sequence of the Litoreibacter arenae type strain (DSM 19593(T)), a member of the Roseobacter clade isolated from sea sand.</title>
        <authorList>
            <person name="Riedel T."/>
            <person name="Fiebig A."/>
            <person name="Petersen J."/>
            <person name="Gronow S."/>
            <person name="Kyrpides N.C."/>
            <person name="Goker M."/>
            <person name="Klenk H.P."/>
        </authorList>
    </citation>
    <scope>NUCLEOTIDE SEQUENCE [LARGE SCALE GENOMIC DNA]</scope>
    <source>
        <strain evidence="6">DSM 19593</strain>
    </source>
</reference>
<dbReference type="eggNOG" id="COG5569">
    <property type="taxonomic scope" value="Bacteria"/>
</dbReference>
<keyword evidence="3" id="KW-0732">Signal</keyword>